<reference evidence="2 3" key="1">
    <citation type="journal article" date="2013" name="ISME J.">
        <title>A metabolic model for members of the genus Tetrasphaera involved in enhanced biological phosphorus removal.</title>
        <authorList>
            <person name="Kristiansen R."/>
            <person name="Nguyen H.T.T."/>
            <person name="Saunders A.M."/>
            <person name="Nielsen J.L."/>
            <person name="Wimmer R."/>
            <person name="Le V.Q."/>
            <person name="McIlroy S.J."/>
            <person name="Petrovski S."/>
            <person name="Seviour R.J."/>
            <person name="Calteau A."/>
            <person name="Nielsen K.L."/>
            <person name="Nielsen P.H."/>
        </authorList>
    </citation>
    <scope>NUCLEOTIDE SEQUENCE [LARGE SCALE GENOMIC DNA]</scope>
    <source>
        <strain evidence="2 3">Ben110</strain>
    </source>
</reference>
<organism evidence="2 3">
    <name type="scientific">Nostocoides australiense Ben110</name>
    <dbReference type="NCBI Taxonomy" id="1193182"/>
    <lineage>
        <taxon>Bacteria</taxon>
        <taxon>Bacillati</taxon>
        <taxon>Actinomycetota</taxon>
        <taxon>Actinomycetes</taxon>
        <taxon>Micrococcales</taxon>
        <taxon>Intrasporangiaceae</taxon>
        <taxon>Nostocoides</taxon>
    </lineage>
</organism>
<name>W6K4G8_9MICO</name>
<gene>
    <name evidence="2" type="ORF">BN11_50010</name>
</gene>
<proteinExistence type="predicted"/>
<dbReference type="EMBL" id="CAJA01000445">
    <property type="protein sequence ID" value="CCH74989.1"/>
    <property type="molecule type" value="Genomic_DNA"/>
</dbReference>
<feature type="region of interest" description="Disordered" evidence="1">
    <location>
        <begin position="1"/>
        <end position="58"/>
    </location>
</feature>
<sequence length="58" mass="6105">MIRGAPDEALTRDPSNDSGKSGLDPDLPVGAVARGDDIPAGRRPVRSSSLSFSIRDRV</sequence>
<protein>
    <submittedName>
        <fullName evidence="2">Uncharacterized protein</fullName>
    </submittedName>
</protein>
<evidence type="ECO:0000313" key="3">
    <source>
        <dbReference type="Proteomes" id="UP000035763"/>
    </source>
</evidence>
<evidence type="ECO:0000256" key="1">
    <source>
        <dbReference type="SAM" id="MobiDB-lite"/>
    </source>
</evidence>
<dbReference type="STRING" id="1193182.BN11_50010"/>
<comment type="caution">
    <text evidence="2">The sequence shown here is derived from an EMBL/GenBank/DDBJ whole genome shotgun (WGS) entry which is preliminary data.</text>
</comment>
<accession>W6K4G8</accession>
<feature type="compositionally biased region" description="Basic and acidic residues" evidence="1">
    <location>
        <begin position="1"/>
        <end position="15"/>
    </location>
</feature>
<keyword evidence="3" id="KW-1185">Reference proteome</keyword>
<dbReference type="AlphaFoldDB" id="W6K4G8"/>
<evidence type="ECO:0000313" key="2">
    <source>
        <dbReference type="EMBL" id="CCH74989.1"/>
    </source>
</evidence>
<dbReference type="Proteomes" id="UP000035763">
    <property type="component" value="Unassembled WGS sequence"/>
</dbReference>